<dbReference type="InterPro" id="IPR011993">
    <property type="entry name" value="PH-like_dom_sf"/>
</dbReference>
<dbReference type="PROSITE" id="PS50082">
    <property type="entry name" value="WD_REPEATS_2"/>
    <property type="match status" value="1"/>
</dbReference>
<evidence type="ECO:0000256" key="5">
    <source>
        <dbReference type="PROSITE-ProRule" id="PRU00221"/>
    </source>
</evidence>
<dbReference type="InterPro" id="IPR015943">
    <property type="entry name" value="WD40/YVTN_repeat-like_dom_sf"/>
</dbReference>
<dbReference type="RefSeq" id="XP_034014521.1">
    <property type="nucleotide sequence ID" value="XM_034159148.1"/>
</dbReference>
<dbReference type="CDD" id="cd01201">
    <property type="entry name" value="PH_BEACH"/>
    <property type="match status" value="1"/>
</dbReference>
<dbReference type="OrthoDB" id="26681at2759"/>
<feature type="domain" description="BEACH" evidence="6">
    <location>
        <begin position="1431"/>
        <end position="1725"/>
    </location>
</feature>
<evidence type="ECO:0000256" key="3">
    <source>
        <dbReference type="ARBA" id="ARBA00054699"/>
    </source>
</evidence>
<dbReference type="Gene3D" id="2.30.29.30">
    <property type="entry name" value="Pleckstrin-homology domain (PH domain)/Phosphotyrosine-binding domain (PTB)"/>
    <property type="match status" value="1"/>
</dbReference>
<dbReference type="InterPro" id="IPR001680">
    <property type="entry name" value="WD40_rpt"/>
</dbReference>
<feature type="domain" description="BEACH-type PH" evidence="7">
    <location>
        <begin position="1264"/>
        <end position="1391"/>
    </location>
</feature>
<dbReference type="PANTHER" id="PTHR13743:SF123">
    <property type="entry name" value="PROTEIN FAN"/>
    <property type="match status" value="1"/>
</dbReference>
<evidence type="ECO:0000259" key="6">
    <source>
        <dbReference type="PROSITE" id="PS50197"/>
    </source>
</evidence>
<evidence type="ECO:0000256" key="1">
    <source>
        <dbReference type="ARBA" id="ARBA00022574"/>
    </source>
</evidence>
<dbReference type="InterPro" id="IPR016024">
    <property type="entry name" value="ARM-type_fold"/>
</dbReference>
<dbReference type="SUPFAM" id="SSF50978">
    <property type="entry name" value="WD40 repeat-like"/>
    <property type="match status" value="1"/>
</dbReference>
<comment type="caution">
    <text evidence="8">The sequence shown here is derived from an EMBL/GenBank/DDBJ whole genome shotgun (WGS) entry which is preliminary data.</text>
</comment>
<proteinExistence type="predicted"/>
<dbReference type="OMA" id="FEKDCES"/>
<accession>A0A642UWR5</accession>
<dbReference type="SUPFAM" id="SSF49899">
    <property type="entry name" value="Concanavalin A-like lectins/glucanases"/>
    <property type="match status" value="1"/>
</dbReference>
<dbReference type="Gene3D" id="2.130.10.10">
    <property type="entry name" value="YVTN repeat-like/Quinoprotein amine dehydrogenase"/>
    <property type="match status" value="1"/>
</dbReference>
<evidence type="ECO:0000256" key="2">
    <source>
        <dbReference type="ARBA" id="ARBA00022737"/>
    </source>
</evidence>
<gene>
    <name evidence="8" type="ORF">DIURU_000854</name>
</gene>
<dbReference type="GeneID" id="54779507"/>
<protein>
    <recommendedName>
        <fullName evidence="4">Beige protein homolog 1</fullName>
    </recommendedName>
</protein>
<evidence type="ECO:0000313" key="9">
    <source>
        <dbReference type="Proteomes" id="UP000449547"/>
    </source>
</evidence>
<dbReference type="PROSITE" id="PS51783">
    <property type="entry name" value="PH_BEACH"/>
    <property type="match status" value="1"/>
</dbReference>
<dbReference type="SUPFAM" id="SSF81837">
    <property type="entry name" value="BEACH domain"/>
    <property type="match status" value="1"/>
</dbReference>
<dbReference type="EMBL" id="SWFT01000027">
    <property type="protein sequence ID" value="KAA8907170.1"/>
    <property type="molecule type" value="Genomic_DNA"/>
</dbReference>
<dbReference type="InterPro" id="IPR013320">
    <property type="entry name" value="ConA-like_dom_sf"/>
</dbReference>
<dbReference type="PROSITE" id="PS50197">
    <property type="entry name" value="BEACH"/>
    <property type="match status" value="1"/>
</dbReference>
<sequence>MASEAIAELSRVFPGYRFDSDFLTSGVDVADAIDSGDWDHLAQVARGCISTKPGNNDPMLIDEVAPWVEKVLKLPNTDYTVVYLEVLVQLVRTSYRLQTGLDHAKFQQKICQWLLLDNVEAVDHQLASLLRLFYPYGASAATIHDIVKPALVAPDKANVNRLYHVLSGPATPSEFIVFAQPTTFPIASMPPMRGLAVHMWLRLADSLNPVNRLQLFRLSGNGAAELGVYLDDSQIKAEVVTDSDTTLMYPFNQHVDDLGVGAGNWLHVVLTYDDYGNLNLFLQGEYSESMPCPELQSLLQGFTKVVLGSPGAEFVVSTVSILSCSLTSEWVSFLYALGPAFTWSVKEASTDTLMATVSRLNQRQLIELGYKLKSIGQRRDEPFSTVSKQVIISQLARLSGDRVVFDMNDYYRACHDRNAQFRNSSYHFHTVTTVHASLAIVGGPQLLVAILERCLEQHSPELIERALTTLFAVINADWRFRDEFENNHGYGMVSILLTKHRQWVSPTALTEILKHCGYDPDDKQHSLIVNKQCYRFIVLANNFDLWARPNIDSLMEHFDVLLHNKYRAYNQLELRKMKLLKRLAQFLKGYPEAGQGMEKFLVTLLRIDPSVESIRMLSMSVVSGNSAATIVSALAQVLCDKSSSIKTIKKFSRSISIHWLLLLFEDHSNPPQVIIDGIRLLCRLLKSLGPHVIRRFFTSNHGAEVLVHFLRQWWQQPQMLGQLVLAAFGSDSTGADTMTQATKRVDPQTPLLVPEFLVVVSGVVEYSLHTLLVKRGRHLSSPTRQHFAEDRLAISVLDVVEEYTQMLTTGFERVNALRNFFVTKEWLEPAMQIVGYLHTIGTWNTEESIIFHQAQIRLCHALGDIIVRKIQANQFQMTGLDEFIEKTLVELVLPHVFTEVTQFLTKSNFIHNEKQLLTGMSVVVSAYQRHLDQNYRVSDADLSAYLECVVALAEIEGNSLPVKSQLGQLLYNKLCHDSLKVDTLKFMMYRQMVVFQREVLNEQLLGKVVAVILGFWVESAADDALFGNFLRTAYIMNQTQWRQVLSSVFSAEYVDPLVSFFDLLASQNDDDALKWLKRRDVVCRQVVKVASALTSDGDTRVKMSDMIVMNFTNNGASSDSVHISQYVRDCASLRKQIIHNERVRHNRWLQDHKENVAYFVSHYNGVKGDVLRWMGASDDTNATFTLDAIDNANLMRQRFILADQLSESERLSYHVDVPVLREDSPEPLEESFLVLDIEDANESTPSAEADFDEDKNRKVLRSLFMGDQILAIWNISQINGLASIESVMILGTSHLYMIENYYCTRDGNIVDIEDVAAEDRDPIVALLDQPQSSGAREHRTRHWPLTRLANVSKRPFLLRDVALELFSTDGASILITCRSTRDRDAVYSKLSSYASPARLDPDLSVSLSYASVVTNGGGVNVTSRLVSAFSGAASASAQFANITKKWRQGRLSNFYYLMLVNIVAGRTYNDLSQYPVFPWVLADYTSPTLDLSDPKVFRDLSKPMGAQSGGRMRQFVERYHALASLGDSESVPFHYGTHYSSAMIVSSFLIRCQPFVQSYLLLQGGRFDHADRLFSSVERAWQSAAVDNTTDVRELIPEFFYMPEFLVNTNHFDFGTTQSGQSVNDVALPPWAHGDPQVFIAKNREALESPYVSAHLHEWIDLVFGYKQTGDAAVDSVNVFHHTSYSGGTNLDDISDDTQKRAVIGMINNFGQTPVRVFPKPHPPREVLNWPNRYLNLVDHQRLKLVFQSKLKSPIVRLELKKKRRLGGGMSSLWVGRPQCVISDGYLVRKTRQGFSRSLNVDSSTFLDVHDSNITAMASLGVNGFVTGDAGGLLKVWKFSQDNHSLEAKGTLRGHAAAIVHVCYSPSFSLGVSLDADGVVMVWDMIRLKFIRQFKFDDATGKIFVSISHDTGNMGFVYMKESKLVLRMLSINGHELVTHEFPSPAPREVTAINFGRVGNMNEESDRHIYWSSEILGIAMGKELKVYEITTPPSVNEIDSILLPQVEAAITAFELIKASEVDMDERLVRGHLEVVLGDYKGNVYA</sequence>
<evidence type="ECO:0000313" key="8">
    <source>
        <dbReference type="EMBL" id="KAA8907170.1"/>
    </source>
</evidence>
<name>A0A642UWR5_DIURU</name>
<keyword evidence="2" id="KW-0677">Repeat</keyword>
<dbReference type="Pfam" id="PF02138">
    <property type="entry name" value="Beach"/>
    <property type="match status" value="1"/>
</dbReference>
<organism evidence="8 9">
    <name type="scientific">Diutina rugosa</name>
    <name type="common">Yeast</name>
    <name type="synonym">Candida rugosa</name>
    <dbReference type="NCBI Taxonomy" id="5481"/>
    <lineage>
        <taxon>Eukaryota</taxon>
        <taxon>Fungi</taxon>
        <taxon>Dikarya</taxon>
        <taxon>Ascomycota</taxon>
        <taxon>Saccharomycotina</taxon>
        <taxon>Pichiomycetes</taxon>
        <taxon>Debaryomycetaceae</taxon>
        <taxon>Diutina</taxon>
    </lineage>
</organism>
<keyword evidence="9" id="KW-1185">Reference proteome</keyword>
<dbReference type="PANTHER" id="PTHR13743">
    <property type="entry name" value="BEIGE/BEACH-RELATED"/>
    <property type="match status" value="1"/>
</dbReference>
<dbReference type="SMART" id="SM00320">
    <property type="entry name" value="WD40"/>
    <property type="match status" value="2"/>
</dbReference>
<dbReference type="SUPFAM" id="SSF48371">
    <property type="entry name" value="ARM repeat"/>
    <property type="match status" value="1"/>
</dbReference>
<dbReference type="FunFam" id="1.10.1540.10:FF:000001">
    <property type="entry name" value="neurobeachin isoform X1"/>
    <property type="match status" value="1"/>
</dbReference>
<dbReference type="InterPro" id="IPR000409">
    <property type="entry name" value="BEACH_dom"/>
</dbReference>
<dbReference type="InterPro" id="IPR036372">
    <property type="entry name" value="BEACH_dom_sf"/>
</dbReference>
<dbReference type="InterPro" id="IPR036322">
    <property type="entry name" value="WD40_repeat_dom_sf"/>
</dbReference>
<dbReference type="Gene3D" id="1.10.1540.10">
    <property type="entry name" value="BEACH domain"/>
    <property type="match status" value="1"/>
</dbReference>
<dbReference type="SMART" id="SM01026">
    <property type="entry name" value="Beach"/>
    <property type="match status" value="1"/>
</dbReference>
<dbReference type="Proteomes" id="UP000449547">
    <property type="component" value="Unassembled WGS sequence"/>
</dbReference>
<reference evidence="8 9" key="1">
    <citation type="submission" date="2019-07" db="EMBL/GenBank/DDBJ databases">
        <title>Genome assembly of two rare yeast pathogens: Diutina rugosa and Trichomonascus ciferrii.</title>
        <authorList>
            <person name="Mixao V."/>
            <person name="Saus E."/>
            <person name="Hansen A."/>
            <person name="Lass-Flor C."/>
            <person name="Gabaldon T."/>
        </authorList>
    </citation>
    <scope>NUCLEOTIDE SEQUENCE [LARGE SCALE GENOMIC DNA]</scope>
    <source>
        <strain evidence="8 9">CBS 613</strain>
    </source>
</reference>
<feature type="repeat" description="WD" evidence="5">
    <location>
        <begin position="1852"/>
        <end position="1885"/>
    </location>
</feature>
<dbReference type="VEuPathDB" id="FungiDB:DIURU_000854"/>
<dbReference type="InterPro" id="IPR023362">
    <property type="entry name" value="PH-BEACH_dom"/>
</dbReference>
<keyword evidence="1 5" id="KW-0853">WD repeat</keyword>
<evidence type="ECO:0000256" key="4">
    <source>
        <dbReference type="ARBA" id="ARBA00073334"/>
    </source>
</evidence>
<dbReference type="Pfam" id="PF14844">
    <property type="entry name" value="PH_BEACH"/>
    <property type="match status" value="1"/>
</dbReference>
<comment type="function">
    <text evidence="3">May be involved in protein sorting and cell wall formation.</text>
</comment>
<dbReference type="PROSITE" id="PS50294">
    <property type="entry name" value="WD_REPEATS_REGION"/>
    <property type="match status" value="1"/>
</dbReference>
<dbReference type="SUPFAM" id="SSF50729">
    <property type="entry name" value="PH domain-like"/>
    <property type="match status" value="1"/>
</dbReference>
<dbReference type="InterPro" id="IPR050865">
    <property type="entry name" value="BEACH_Domain"/>
</dbReference>
<evidence type="ECO:0000259" key="7">
    <source>
        <dbReference type="PROSITE" id="PS51783"/>
    </source>
</evidence>
<dbReference type="CDD" id="cd06071">
    <property type="entry name" value="Beach"/>
    <property type="match status" value="1"/>
</dbReference>